<dbReference type="EMBL" id="JBHTJO010000002">
    <property type="protein sequence ID" value="MFD0988225.1"/>
    <property type="molecule type" value="Genomic_DNA"/>
</dbReference>
<organism evidence="1 2">
    <name type="scientific">Methyloligella solikamskensis</name>
    <dbReference type="NCBI Taxonomy" id="1177756"/>
    <lineage>
        <taxon>Bacteria</taxon>
        <taxon>Pseudomonadati</taxon>
        <taxon>Pseudomonadota</taxon>
        <taxon>Alphaproteobacteria</taxon>
        <taxon>Hyphomicrobiales</taxon>
        <taxon>Hyphomicrobiaceae</taxon>
        <taxon>Methyloligella</taxon>
    </lineage>
</organism>
<dbReference type="Proteomes" id="UP001597102">
    <property type="component" value="Unassembled WGS sequence"/>
</dbReference>
<sequence length="168" mass="18491">MRLTTPIEEFSCGLTICQLQRNSDELARWIDLHRQLYAETHQDNPVAPLSDDDARKLFAGKDLHPEAILAGFDDQEMAGVSSLRSGSDERLELGWTGLPGRIASQETACLVAAAAARARALGRDVIAVEADDTDRALTEALDQFDVEWCQTFRTYELAWSPAEAQGQG</sequence>
<dbReference type="InterPro" id="IPR016181">
    <property type="entry name" value="Acyl_CoA_acyltransferase"/>
</dbReference>
<protein>
    <recommendedName>
        <fullName evidence="3">N-acetyltransferase domain-containing protein</fullName>
    </recommendedName>
</protein>
<comment type="caution">
    <text evidence="1">The sequence shown here is derived from an EMBL/GenBank/DDBJ whole genome shotgun (WGS) entry which is preliminary data.</text>
</comment>
<reference evidence="2" key="1">
    <citation type="journal article" date="2019" name="Int. J. Syst. Evol. Microbiol.">
        <title>The Global Catalogue of Microorganisms (GCM) 10K type strain sequencing project: providing services to taxonomists for standard genome sequencing and annotation.</title>
        <authorList>
            <consortium name="The Broad Institute Genomics Platform"/>
            <consortium name="The Broad Institute Genome Sequencing Center for Infectious Disease"/>
            <person name="Wu L."/>
            <person name="Ma J."/>
        </authorList>
    </citation>
    <scope>NUCLEOTIDE SEQUENCE [LARGE SCALE GENOMIC DNA]</scope>
    <source>
        <strain evidence="2">CCUG 61697</strain>
    </source>
</reference>
<dbReference type="RefSeq" id="WP_379091120.1">
    <property type="nucleotide sequence ID" value="NZ_JBHTJO010000002.1"/>
</dbReference>
<name>A0ABW3JDM3_9HYPH</name>
<proteinExistence type="predicted"/>
<accession>A0ABW3JDM3</accession>
<keyword evidence="2" id="KW-1185">Reference proteome</keyword>
<evidence type="ECO:0000313" key="1">
    <source>
        <dbReference type="EMBL" id="MFD0988225.1"/>
    </source>
</evidence>
<gene>
    <name evidence="1" type="ORF">ACFQ2F_14070</name>
</gene>
<evidence type="ECO:0000313" key="2">
    <source>
        <dbReference type="Proteomes" id="UP001597102"/>
    </source>
</evidence>
<dbReference type="SUPFAM" id="SSF55729">
    <property type="entry name" value="Acyl-CoA N-acyltransferases (Nat)"/>
    <property type="match status" value="1"/>
</dbReference>
<evidence type="ECO:0008006" key="3">
    <source>
        <dbReference type="Google" id="ProtNLM"/>
    </source>
</evidence>